<dbReference type="AlphaFoldDB" id="A0A7W5FVL2"/>
<keyword evidence="3" id="KW-1185">Reference proteome</keyword>
<dbReference type="Proteomes" id="UP000541535">
    <property type="component" value="Unassembled WGS sequence"/>
</dbReference>
<name>A0A7W5FVL2_9BURK</name>
<proteinExistence type="predicted"/>
<keyword evidence="1" id="KW-0812">Transmembrane</keyword>
<feature type="transmembrane region" description="Helical" evidence="1">
    <location>
        <begin position="24"/>
        <end position="44"/>
    </location>
</feature>
<reference evidence="2 3" key="1">
    <citation type="submission" date="2020-08" db="EMBL/GenBank/DDBJ databases">
        <title>Genomic Encyclopedia of Type Strains, Phase III (KMG-III): the genomes of soil and plant-associated and newly described type strains.</title>
        <authorList>
            <person name="Whitman W."/>
        </authorList>
    </citation>
    <scope>NUCLEOTIDE SEQUENCE [LARGE SCALE GENOMIC DNA]</scope>
    <source>
        <strain evidence="2 3">CECT 8897</strain>
    </source>
</reference>
<dbReference type="EMBL" id="JACHXD010000013">
    <property type="protein sequence ID" value="MBB3121115.1"/>
    <property type="molecule type" value="Genomic_DNA"/>
</dbReference>
<evidence type="ECO:0000256" key="1">
    <source>
        <dbReference type="SAM" id="Phobius"/>
    </source>
</evidence>
<keyword evidence="1" id="KW-1133">Transmembrane helix</keyword>
<evidence type="ECO:0000313" key="3">
    <source>
        <dbReference type="Proteomes" id="UP000541535"/>
    </source>
</evidence>
<protein>
    <submittedName>
        <fullName evidence="2">Uncharacterized protein</fullName>
    </submittedName>
</protein>
<sequence>MDKHTHLAAPVRCAQRQAASMRRLAWGLALASLMLAVALPLAGAGSA</sequence>
<gene>
    <name evidence="2" type="ORF">FHS03_004188</name>
</gene>
<accession>A0A7W5FVL2</accession>
<dbReference type="RefSeq" id="WP_183442844.1">
    <property type="nucleotide sequence ID" value="NZ_JACHXD010000013.1"/>
</dbReference>
<evidence type="ECO:0000313" key="2">
    <source>
        <dbReference type="EMBL" id="MBB3121115.1"/>
    </source>
</evidence>
<comment type="caution">
    <text evidence="2">The sequence shown here is derived from an EMBL/GenBank/DDBJ whole genome shotgun (WGS) entry which is preliminary data.</text>
</comment>
<keyword evidence="1" id="KW-0472">Membrane</keyword>
<organism evidence="2 3">
    <name type="scientific">Pseudoduganella violacea</name>
    <dbReference type="NCBI Taxonomy" id="1715466"/>
    <lineage>
        <taxon>Bacteria</taxon>
        <taxon>Pseudomonadati</taxon>
        <taxon>Pseudomonadota</taxon>
        <taxon>Betaproteobacteria</taxon>
        <taxon>Burkholderiales</taxon>
        <taxon>Oxalobacteraceae</taxon>
        <taxon>Telluria group</taxon>
        <taxon>Pseudoduganella</taxon>
    </lineage>
</organism>